<dbReference type="InterPro" id="IPR050232">
    <property type="entry name" value="FBL13/AtMIF1-like"/>
</dbReference>
<protein>
    <recommendedName>
        <fullName evidence="1">FBD domain-containing protein</fullName>
    </recommendedName>
</protein>
<dbReference type="OrthoDB" id="1065145at2759"/>
<dbReference type="PANTHER" id="PTHR31900">
    <property type="entry name" value="F-BOX/RNI SUPERFAMILY PROTEIN-RELATED"/>
    <property type="match status" value="1"/>
</dbReference>
<organism evidence="2 3">
    <name type="scientific">Arabis alpina</name>
    <name type="common">Alpine rock-cress</name>
    <dbReference type="NCBI Taxonomy" id="50452"/>
    <lineage>
        <taxon>Eukaryota</taxon>
        <taxon>Viridiplantae</taxon>
        <taxon>Streptophyta</taxon>
        <taxon>Embryophyta</taxon>
        <taxon>Tracheophyta</taxon>
        <taxon>Spermatophyta</taxon>
        <taxon>Magnoliopsida</taxon>
        <taxon>eudicotyledons</taxon>
        <taxon>Gunneridae</taxon>
        <taxon>Pentapetalae</taxon>
        <taxon>rosids</taxon>
        <taxon>malvids</taxon>
        <taxon>Brassicales</taxon>
        <taxon>Brassicaceae</taxon>
        <taxon>Arabideae</taxon>
        <taxon>Arabis</taxon>
    </lineage>
</organism>
<evidence type="ECO:0000313" key="3">
    <source>
        <dbReference type="Proteomes" id="UP000029120"/>
    </source>
</evidence>
<name>A0A087H182_ARAAL</name>
<proteinExistence type="predicted"/>
<dbReference type="InterPro" id="IPR006566">
    <property type="entry name" value="FBD"/>
</dbReference>
<evidence type="ECO:0000259" key="1">
    <source>
        <dbReference type="SMART" id="SM00579"/>
    </source>
</evidence>
<accession>A0A087H182</accession>
<dbReference type="Proteomes" id="UP000029120">
    <property type="component" value="Chromosome 4"/>
</dbReference>
<sequence length="135" mass="16161">MSKIPWHIDSFFFYLEHLELCTCSPEWWNLLTRILKHSPRLRVLKFKSVSKHFVNYNEPMDCLNEPSSIPECVEIFEWRQYKGTKLEEEVAKYILANAVNLKMVTFSSKSIEKHQMFKKLEFVSMCSKECQLVFE</sequence>
<feature type="domain" description="FBD" evidence="1">
    <location>
        <begin position="67"/>
        <end position="135"/>
    </location>
</feature>
<evidence type="ECO:0000313" key="2">
    <source>
        <dbReference type="EMBL" id="KFK35884.1"/>
    </source>
</evidence>
<dbReference type="AlphaFoldDB" id="A0A087H182"/>
<dbReference type="PANTHER" id="PTHR31900:SF34">
    <property type="entry name" value="EMB|CAB62440.1-RELATED"/>
    <property type="match status" value="1"/>
</dbReference>
<gene>
    <name evidence="2" type="ordered locus">AALP_Aa4g049400</name>
</gene>
<dbReference type="Pfam" id="PF08387">
    <property type="entry name" value="FBD"/>
    <property type="match status" value="1"/>
</dbReference>
<dbReference type="Gramene" id="KFK35884">
    <property type="protein sequence ID" value="KFK35884"/>
    <property type="gene ID" value="AALP_AA4G049400"/>
</dbReference>
<dbReference type="OMA" id="NESMEPW"/>
<dbReference type="SMART" id="SM00579">
    <property type="entry name" value="FBD"/>
    <property type="match status" value="1"/>
</dbReference>
<keyword evidence="3" id="KW-1185">Reference proteome</keyword>
<dbReference type="EMBL" id="CM002872">
    <property type="protein sequence ID" value="KFK35884.1"/>
    <property type="molecule type" value="Genomic_DNA"/>
</dbReference>
<reference evidence="3" key="1">
    <citation type="journal article" date="2015" name="Nat. Plants">
        <title>Genome expansion of Arabis alpina linked with retrotransposition and reduced symmetric DNA methylation.</title>
        <authorList>
            <person name="Willing E.M."/>
            <person name="Rawat V."/>
            <person name="Mandakova T."/>
            <person name="Maumus F."/>
            <person name="James G.V."/>
            <person name="Nordstroem K.J."/>
            <person name="Becker C."/>
            <person name="Warthmann N."/>
            <person name="Chica C."/>
            <person name="Szarzynska B."/>
            <person name="Zytnicki M."/>
            <person name="Albani M.C."/>
            <person name="Kiefer C."/>
            <person name="Bergonzi S."/>
            <person name="Castaings L."/>
            <person name="Mateos J.L."/>
            <person name="Berns M.C."/>
            <person name="Bujdoso N."/>
            <person name="Piofczyk T."/>
            <person name="de Lorenzo L."/>
            <person name="Barrero-Sicilia C."/>
            <person name="Mateos I."/>
            <person name="Piednoel M."/>
            <person name="Hagmann J."/>
            <person name="Chen-Min-Tao R."/>
            <person name="Iglesias-Fernandez R."/>
            <person name="Schuster S.C."/>
            <person name="Alonso-Blanco C."/>
            <person name="Roudier F."/>
            <person name="Carbonero P."/>
            <person name="Paz-Ares J."/>
            <person name="Davis S.J."/>
            <person name="Pecinka A."/>
            <person name="Quesneville H."/>
            <person name="Colot V."/>
            <person name="Lysak M.A."/>
            <person name="Weigel D."/>
            <person name="Coupland G."/>
            <person name="Schneeberger K."/>
        </authorList>
    </citation>
    <scope>NUCLEOTIDE SEQUENCE [LARGE SCALE GENOMIC DNA]</scope>
    <source>
        <strain evidence="3">cv. Pajares</strain>
    </source>
</reference>